<evidence type="ECO:0000256" key="7">
    <source>
        <dbReference type="SAM" id="SignalP"/>
    </source>
</evidence>
<protein>
    <recommendedName>
        <fullName evidence="8">DOMON domain-containing protein</fullName>
    </recommendedName>
</protein>
<dbReference type="AlphaFoldDB" id="A0AAV5HGQ2"/>
<dbReference type="CDD" id="cd09629">
    <property type="entry name" value="DOMON_CIL1_like"/>
    <property type="match status" value="1"/>
</dbReference>
<evidence type="ECO:0000259" key="8">
    <source>
        <dbReference type="PROSITE" id="PS50836"/>
    </source>
</evidence>
<dbReference type="InterPro" id="IPR045265">
    <property type="entry name" value="AIR12_DOMON"/>
</dbReference>
<keyword evidence="4" id="KW-0249">Electron transport</keyword>
<evidence type="ECO:0000256" key="2">
    <source>
        <dbReference type="ARBA" id="ARBA00022448"/>
    </source>
</evidence>
<keyword evidence="10" id="KW-1185">Reference proteome</keyword>
<name>A0AAV5HGQ2_9ROSI</name>
<dbReference type="Proteomes" id="UP001054252">
    <property type="component" value="Unassembled WGS sequence"/>
</dbReference>
<feature type="signal peptide" evidence="7">
    <location>
        <begin position="1"/>
        <end position="26"/>
    </location>
</feature>
<comment type="subcellular location">
    <subcellularLocation>
        <location evidence="1">Membrane</location>
    </subcellularLocation>
</comment>
<dbReference type="PANTHER" id="PTHR23130:SF157">
    <property type="entry name" value="AUXIN-INDUCED IN ROOT CULTURES PROTEIN 12"/>
    <property type="match status" value="1"/>
</dbReference>
<keyword evidence="5 6" id="KW-0472">Membrane</keyword>
<comment type="caution">
    <text evidence="9">The sequence shown here is derived from an EMBL/GenBank/DDBJ whole genome shotgun (WGS) entry which is preliminary data.</text>
</comment>
<keyword evidence="2" id="KW-0813">Transport</keyword>
<evidence type="ECO:0000256" key="1">
    <source>
        <dbReference type="ARBA" id="ARBA00004370"/>
    </source>
</evidence>
<keyword evidence="3 7" id="KW-0732">Signal</keyword>
<keyword evidence="6" id="KW-1133">Transmembrane helix</keyword>
<dbReference type="GO" id="GO:0016020">
    <property type="term" value="C:membrane"/>
    <property type="evidence" value="ECO:0007669"/>
    <property type="project" value="UniProtKB-SubCell"/>
</dbReference>
<keyword evidence="6" id="KW-0812">Transmembrane</keyword>
<evidence type="ECO:0000313" key="10">
    <source>
        <dbReference type="Proteomes" id="UP001054252"/>
    </source>
</evidence>
<dbReference type="Pfam" id="PF04526">
    <property type="entry name" value="DUF568"/>
    <property type="match status" value="1"/>
</dbReference>
<feature type="chain" id="PRO_5043741785" description="DOMON domain-containing protein" evidence="7">
    <location>
        <begin position="27"/>
        <end position="220"/>
    </location>
</feature>
<sequence length="220" mass="23731">MASVSFPSLILFLFLYWVSLISPIYSLSCTSDKLSNTKIQYPNCTDLSTLNATLHYSYNVATSSLSIAFLAAPAKPEGWVAWALNPTGSGMVGAQALIAFKSNSSLIVKKYSITSYSKIEETNILAFDVSDLRAEAGADGKFVIYATVKVPEKAELVNMVWQVGGMVAQGHPMRHAMSDENLKAKGALQLVATSGAGNRDSFMGLLLIGFFFLFSASFLI</sequence>
<feature type="transmembrane region" description="Helical" evidence="6">
    <location>
        <begin position="202"/>
        <end position="219"/>
    </location>
</feature>
<evidence type="ECO:0000256" key="5">
    <source>
        <dbReference type="ARBA" id="ARBA00023136"/>
    </source>
</evidence>
<dbReference type="PANTHER" id="PTHR23130">
    <property type="entry name" value="CYTOCHROME B561 AND DOMON DOMAIN-CONTAINING PROTEIN"/>
    <property type="match status" value="1"/>
</dbReference>
<evidence type="ECO:0000256" key="3">
    <source>
        <dbReference type="ARBA" id="ARBA00022729"/>
    </source>
</evidence>
<accession>A0AAV5HGQ2</accession>
<reference evidence="9 10" key="1">
    <citation type="journal article" date="2021" name="Commun. Biol.">
        <title>The genome of Shorea leprosula (Dipterocarpaceae) highlights the ecological relevance of drought in aseasonal tropical rainforests.</title>
        <authorList>
            <person name="Ng K.K.S."/>
            <person name="Kobayashi M.J."/>
            <person name="Fawcett J.A."/>
            <person name="Hatakeyama M."/>
            <person name="Paape T."/>
            <person name="Ng C.H."/>
            <person name="Ang C.C."/>
            <person name="Tnah L.H."/>
            <person name="Lee C.T."/>
            <person name="Nishiyama T."/>
            <person name="Sese J."/>
            <person name="O'Brien M.J."/>
            <person name="Copetti D."/>
            <person name="Mohd Noor M.I."/>
            <person name="Ong R.C."/>
            <person name="Putra M."/>
            <person name="Sireger I.Z."/>
            <person name="Indrioko S."/>
            <person name="Kosugi Y."/>
            <person name="Izuno A."/>
            <person name="Isagi Y."/>
            <person name="Lee S.L."/>
            <person name="Shimizu K.K."/>
        </authorList>
    </citation>
    <scope>NUCLEOTIDE SEQUENCE [LARGE SCALE GENOMIC DNA]</scope>
    <source>
        <strain evidence="9">214</strain>
    </source>
</reference>
<gene>
    <name evidence="9" type="ORF">SLEP1_g537</name>
</gene>
<evidence type="ECO:0000256" key="4">
    <source>
        <dbReference type="ARBA" id="ARBA00022982"/>
    </source>
</evidence>
<feature type="domain" description="DOMON" evidence="8">
    <location>
        <begin position="50"/>
        <end position="164"/>
    </location>
</feature>
<proteinExistence type="predicted"/>
<evidence type="ECO:0000313" key="9">
    <source>
        <dbReference type="EMBL" id="GKU85940.1"/>
    </source>
</evidence>
<dbReference type="EMBL" id="BPVZ01000001">
    <property type="protein sequence ID" value="GKU85940.1"/>
    <property type="molecule type" value="Genomic_DNA"/>
</dbReference>
<organism evidence="9 10">
    <name type="scientific">Rubroshorea leprosula</name>
    <dbReference type="NCBI Taxonomy" id="152421"/>
    <lineage>
        <taxon>Eukaryota</taxon>
        <taxon>Viridiplantae</taxon>
        <taxon>Streptophyta</taxon>
        <taxon>Embryophyta</taxon>
        <taxon>Tracheophyta</taxon>
        <taxon>Spermatophyta</taxon>
        <taxon>Magnoliopsida</taxon>
        <taxon>eudicotyledons</taxon>
        <taxon>Gunneridae</taxon>
        <taxon>Pentapetalae</taxon>
        <taxon>rosids</taxon>
        <taxon>malvids</taxon>
        <taxon>Malvales</taxon>
        <taxon>Dipterocarpaceae</taxon>
        <taxon>Rubroshorea</taxon>
    </lineage>
</organism>
<evidence type="ECO:0000256" key="6">
    <source>
        <dbReference type="SAM" id="Phobius"/>
    </source>
</evidence>
<dbReference type="PROSITE" id="PS50836">
    <property type="entry name" value="DOMON"/>
    <property type="match status" value="1"/>
</dbReference>
<dbReference type="InterPro" id="IPR005018">
    <property type="entry name" value="DOMON_domain"/>
</dbReference>